<evidence type="ECO:0000313" key="4">
    <source>
        <dbReference type="Proteomes" id="UP001058974"/>
    </source>
</evidence>
<dbReference type="AlphaFoldDB" id="A0A9D4VRM5"/>
<proteinExistence type="predicted"/>
<evidence type="ECO:0000313" key="3">
    <source>
        <dbReference type="EMBL" id="KAI5387496.1"/>
    </source>
</evidence>
<dbReference type="EMBL" id="JAMSHJ010000007">
    <property type="protein sequence ID" value="KAI5387496.1"/>
    <property type="molecule type" value="Genomic_DNA"/>
</dbReference>
<sequence length="246" mass="27758">MSRRRAKGCGSNTPPNREWGQKGDLSRKEGRAQMVENTSGDSLEKRMQLNLNEVEKVRSLLSKLEKPKGTCSLTHSGMFLFPFPFGKSPFSFGLDASDISFKQYWILDSGATDHITPLATHFATYSPCPSNKKIFSADGSLIPTGKRFSYTNREKDILPSKRITNVIIDHLINSFSGDITFHEQEKYFIESHFQGENVNEEDETLLLPDLILEPEIEVETSSDNIGMELDSGKMKMLKLMEDIGRI</sequence>
<dbReference type="Proteomes" id="UP001058974">
    <property type="component" value="Chromosome 7"/>
</dbReference>
<feature type="compositionally biased region" description="Basic and acidic residues" evidence="1">
    <location>
        <begin position="19"/>
        <end position="31"/>
    </location>
</feature>
<protein>
    <recommendedName>
        <fullName evidence="2">Retrovirus-related Pol polyprotein from transposon TNT 1-94-like beta-barrel domain-containing protein</fullName>
    </recommendedName>
</protein>
<name>A0A9D4VRM5_PEA</name>
<dbReference type="Gramene" id="Psat07G0356500-T1">
    <property type="protein sequence ID" value="KAI5387496.1"/>
    <property type="gene ID" value="KIW84_073565"/>
</dbReference>
<dbReference type="InterPro" id="IPR054722">
    <property type="entry name" value="PolX-like_BBD"/>
</dbReference>
<organism evidence="3 4">
    <name type="scientific">Pisum sativum</name>
    <name type="common">Garden pea</name>
    <name type="synonym">Lathyrus oleraceus</name>
    <dbReference type="NCBI Taxonomy" id="3888"/>
    <lineage>
        <taxon>Eukaryota</taxon>
        <taxon>Viridiplantae</taxon>
        <taxon>Streptophyta</taxon>
        <taxon>Embryophyta</taxon>
        <taxon>Tracheophyta</taxon>
        <taxon>Spermatophyta</taxon>
        <taxon>Magnoliopsida</taxon>
        <taxon>eudicotyledons</taxon>
        <taxon>Gunneridae</taxon>
        <taxon>Pentapetalae</taxon>
        <taxon>rosids</taxon>
        <taxon>fabids</taxon>
        <taxon>Fabales</taxon>
        <taxon>Fabaceae</taxon>
        <taxon>Papilionoideae</taxon>
        <taxon>50 kb inversion clade</taxon>
        <taxon>NPAAA clade</taxon>
        <taxon>Hologalegina</taxon>
        <taxon>IRL clade</taxon>
        <taxon>Fabeae</taxon>
        <taxon>Lathyrus</taxon>
    </lineage>
</organism>
<reference evidence="3 4" key="1">
    <citation type="journal article" date="2022" name="Nat. Genet.">
        <title>Improved pea reference genome and pan-genome highlight genomic features and evolutionary characteristics.</title>
        <authorList>
            <person name="Yang T."/>
            <person name="Liu R."/>
            <person name="Luo Y."/>
            <person name="Hu S."/>
            <person name="Wang D."/>
            <person name="Wang C."/>
            <person name="Pandey M.K."/>
            <person name="Ge S."/>
            <person name="Xu Q."/>
            <person name="Li N."/>
            <person name="Li G."/>
            <person name="Huang Y."/>
            <person name="Saxena R.K."/>
            <person name="Ji Y."/>
            <person name="Li M."/>
            <person name="Yan X."/>
            <person name="He Y."/>
            <person name="Liu Y."/>
            <person name="Wang X."/>
            <person name="Xiang C."/>
            <person name="Varshney R.K."/>
            <person name="Ding H."/>
            <person name="Gao S."/>
            <person name="Zong X."/>
        </authorList>
    </citation>
    <scope>NUCLEOTIDE SEQUENCE [LARGE SCALE GENOMIC DNA]</scope>
    <source>
        <strain evidence="3 4">cv. Zhongwan 6</strain>
    </source>
</reference>
<feature type="domain" description="Retrovirus-related Pol polyprotein from transposon TNT 1-94-like beta-barrel" evidence="2">
    <location>
        <begin position="105"/>
        <end position="143"/>
    </location>
</feature>
<keyword evidence="4" id="KW-1185">Reference proteome</keyword>
<evidence type="ECO:0000256" key="1">
    <source>
        <dbReference type="SAM" id="MobiDB-lite"/>
    </source>
</evidence>
<comment type="caution">
    <text evidence="3">The sequence shown here is derived from an EMBL/GenBank/DDBJ whole genome shotgun (WGS) entry which is preliminary data.</text>
</comment>
<feature type="region of interest" description="Disordered" evidence="1">
    <location>
        <begin position="1"/>
        <end position="42"/>
    </location>
</feature>
<accession>A0A9D4VRM5</accession>
<evidence type="ECO:0000259" key="2">
    <source>
        <dbReference type="Pfam" id="PF22936"/>
    </source>
</evidence>
<gene>
    <name evidence="3" type="ORF">KIW84_073565</name>
</gene>
<dbReference type="Pfam" id="PF22936">
    <property type="entry name" value="Pol_BBD"/>
    <property type="match status" value="1"/>
</dbReference>